<dbReference type="PROSITE" id="PS51918">
    <property type="entry name" value="RADICAL_SAM"/>
    <property type="match status" value="1"/>
</dbReference>
<dbReference type="InterPro" id="IPR023404">
    <property type="entry name" value="rSAM_horseshoe"/>
</dbReference>
<dbReference type="CDD" id="cd01335">
    <property type="entry name" value="Radical_SAM"/>
    <property type="match status" value="1"/>
</dbReference>
<keyword evidence="7" id="KW-0411">Iron-sulfur</keyword>
<evidence type="ECO:0000259" key="8">
    <source>
        <dbReference type="PROSITE" id="PS51918"/>
    </source>
</evidence>
<dbReference type="EC" id="2.-.-.-" evidence="9"/>
<dbReference type="InterPro" id="IPR007197">
    <property type="entry name" value="rSAM"/>
</dbReference>
<dbReference type="InterPro" id="IPR058240">
    <property type="entry name" value="rSAM_sf"/>
</dbReference>
<dbReference type="GO" id="GO:0051539">
    <property type="term" value="F:4 iron, 4 sulfur cluster binding"/>
    <property type="evidence" value="ECO:0007669"/>
    <property type="project" value="UniProtKB-KW"/>
</dbReference>
<comment type="caution">
    <text evidence="9">The sequence shown here is derived from an EMBL/GenBank/DDBJ whole genome shotgun (WGS) entry which is preliminary data.</text>
</comment>
<dbReference type="InterPro" id="IPR006638">
    <property type="entry name" value="Elp3/MiaA/NifB-like_rSAM"/>
</dbReference>
<dbReference type="GO" id="GO:0005840">
    <property type="term" value="C:ribosome"/>
    <property type="evidence" value="ECO:0007669"/>
    <property type="project" value="UniProtKB-KW"/>
</dbReference>
<dbReference type="PANTHER" id="PTHR43409:SF7">
    <property type="entry name" value="BLL1977 PROTEIN"/>
    <property type="match status" value="1"/>
</dbReference>
<evidence type="ECO:0000256" key="2">
    <source>
        <dbReference type="ARBA" id="ARBA00022603"/>
    </source>
</evidence>
<evidence type="ECO:0000256" key="3">
    <source>
        <dbReference type="ARBA" id="ARBA00022679"/>
    </source>
</evidence>
<keyword evidence="5" id="KW-0479">Metal-binding</keyword>
<dbReference type="SFLD" id="SFLDG01082">
    <property type="entry name" value="B12-binding_domain_containing"/>
    <property type="match status" value="1"/>
</dbReference>
<organism evidence="9 10">
    <name type="scientific">Enhygromyxa salina</name>
    <dbReference type="NCBI Taxonomy" id="215803"/>
    <lineage>
        <taxon>Bacteria</taxon>
        <taxon>Pseudomonadati</taxon>
        <taxon>Myxococcota</taxon>
        <taxon>Polyangia</taxon>
        <taxon>Nannocystales</taxon>
        <taxon>Nannocystaceae</taxon>
        <taxon>Enhygromyxa</taxon>
    </lineage>
</organism>
<evidence type="ECO:0000256" key="6">
    <source>
        <dbReference type="ARBA" id="ARBA00023004"/>
    </source>
</evidence>
<dbReference type="GO" id="GO:0016740">
    <property type="term" value="F:transferase activity"/>
    <property type="evidence" value="ECO:0007669"/>
    <property type="project" value="UniProtKB-KW"/>
</dbReference>
<dbReference type="Proteomes" id="UP000237968">
    <property type="component" value="Unassembled WGS sequence"/>
</dbReference>
<accession>A0A2S9XWZ1</accession>
<dbReference type="PANTHER" id="PTHR43409">
    <property type="entry name" value="ANAEROBIC MAGNESIUM-PROTOPORPHYRIN IX MONOMETHYL ESTER CYCLASE-RELATED"/>
    <property type="match status" value="1"/>
</dbReference>
<keyword evidence="10" id="KW-1185">Reference proteome</keyword>
<evidence type="ECO:0000256" key="5">
    <source>
        <dbReference type="ARBA" id="ARBA00022723"/>
    </source>
</evidence>
<dbReference type="InterPro" id="IPR051198">
    <property type="entry name" value="BchE-like"/>
</dbReference>
<dbReference type="SMART" id="SM00729">
    <property type="entry name" value="Elp3"/>
    <property type="match status" value="1"/>
</dbReference>
<dbReference type="InterPro" id="IPR034466">
    <property type="entry name" value="Methyltransferase_Class_B"/>
</dbReference>
<evidence type="ECO:0000256" key="4">
    <source>
        <dbReference type="ARBA" id="ARBA00022691"/>
    </source>
</evidence>
<gene>
    <name evidence="9" type="primary">rimO_1</name>
    <name evidence="9" type="ORF">ENSA5_34620</name>
</gene>
<comment type="cofactor">
    <cofactor evidence="1">
        <name>[4Fe-4S] cluster</name>
        <dbReference type="ChEBI" id="CHEBI:49883"/>
    </cofactor>
</comment>
<sequence>MTARLDCLLVGMNSQRFVDYLDLVKSHGQSSGAYRDIRLSYVDYEGAPHQALDLLTKLYVRDGGTREVPFHNADFIWPTITYLGGYLTRRGLSFDFINAFTHEREALREKLRTREVLAVAISTTLYVVPWPITEIIEFVRSCDPNVAIVVGGPYIANVTKSDDRLGVERQLQALGADYYVISSEGEATLARLLHALRSGAAVGEIDNLAIRDGERMVFTPSVVERNPIEDNPVDYTLFSPEQIGQFVSTRTAKSCPFACAFCNFPEQAGKYTYTSVADVERELDNIRAIGTVTTLTFIDDTFNVPKKRFREILRMMIRNEYWRDFRWNCTLRSDHTDDEIIALMAKAGCEGVFLGVESGSPKMLAAMNKTAKREDYLRAIPRLADEGILAHANVFIGFPGETRETVEETLDLIRTTRPVTFSAQPWYANPLTPVWKKKELYQIQGSSFRWSHSTMDAATACDLVDHVFQTVDESIFLPQYGFFQWSLFYLQRQGMALERIKGYLRAFNAVVREKISGVVDERVHAGLIANLEAAAAFEDRPEPAPEVRASFSAEARLAAESYCREAFVPTLGGGQALARSLEGDGDGDGDCTVELPPALTELRDPLALSTRTLAAIAVLAWRLDELRAIGLVIAGAPVAPASDAAFPIALEPRPTLTFAAWEAEVGEQLVRAHAHRVHSLDVLTSGSRVLPFHDQSPKFSIGLWIDGAGDLPPPWRDVPAYASIGLELRLTTTPGAAALRLGGTCPASTRAELRAQLATLLGRSAATPEAPLASATVGPPTPATAVSSLTREGFSF</sequence>
<dbReference type="SFLD" id="SFLDS00029">
    <property type="entry name" value="Radical_SAM"/>
    <property type="match status" value="1"/>
</dbReference>
<proteinExistence type="predicted"/>
<name>A0A2S9XWZ1_9BACT</name>
<evidence type="ECO:0000313" key="9">
    <source>
        <dbReference type="EMBL" id="PRP97398.1"/>
    </source>
</evidence>
<keyword evidence="3 9" id="KW-0808">Transferase</keyword>
<keyword evidence="4" id="KW-0949">S-adenosyl-L-methionine</keyword>
<evidence type="ECO:0000313" key="10">
    <source>
        <dbReference type="Proteomes" id="UP000237968"/>
    </source>
</evidence>
<dbReference type="Pfam" id="PF04055">
    <property type="entry name" value="Radical_SAM"/>
    <property type="match status" value="1"/>
</dbReference>
<keyword evidence="9" id="KW-0689">Ribosomal protein</keyword>
<dbReference type="Gene3D" id="3.80.30.20">
    <property type="entry name" value="tm_1862 like domain"/>
    <property type="match status" value="1"/>
</dbReference>
<evidence type="ECO:0000256" key="1">
    <source>
        <dbReference type="ARBA" id="ARBA00001966"/>
    </source>
</evidence>
<dbReference type="NCBIfam" id="TIGR04479">
    <property type="entry name" value="bcpD_PhpK_rSAM"/>
    <property type="match status" value="1"/>
</dbReference>
<keyword evidence="6" id="KW-0408">Iron</keyword>
<reference evidence="9 10" key="1">
    <citation type="submission" date="2018-03" db="EMBL/GenBank/DDBJ databases">
        <title>Draft Genome Sequences of the Obligatory Marine Myxobacteria Enhygromyxa salina SWB005.</title>
        <authorList>
            <person name="Poehlein A."/>
            <person name="Moghaddam J.A."/>
            <person name="Harms H."/>
            <person name="Alanjari M."/>
            <person name="Koenig G.M."/>
            <person name="Daniel R."/>
            <person name="Schaeberle T.F."/>
        </authorList>
    </citation>
    <scope>NUCLEOTIDE SEQUENCE [LARGE SCALE GENOMIC DNA]</scope>
    <source>
        <strain evidence="9 10">SWB005</strain>
    </source>
</reference>
<dbReference type="EMBL" id="PVNK01000160">
    <property type="protein sequence ID" value="PRP97398.1"/>
    <property type="molecule type" value="Genomic_DNA"/>
</dbReference>
<dbReference type="RefSeq" id="WP_106392811.1">
    <property type="nucleotide sequence ID" value="NZ_PVNK01000160.1"/>
</dbReference>
<protein>
    <submittedName>
        <fullName evidence="9">Ribosomal protein S12 methylthiotransferase RimO</fullName>
        <ecNumber evidence="9">2.-.-.-</ecNumber>
    </submittedName>
</protein>
<evidence type="ECO:0000256" key="7">
    <source>
        <dbReference type="ARBA" id="ARBA00023014"/>
    </source>
</evidence>
<dbReference type="OrthoDB" id="9804952at2"/>
<dbReference type="InterPro" id="IPR031003">
    <property type="entry name" value="BcpD_PhpK_rSAM"/>
</dbReference>
<dbReference type="Gene3D" id="3.40.50.280">
    <property type="entry name" value="Cobalamin-binding domain"/>
    <property type="match status" value="1"/>
</dbReference>
<dbReference type="GO" id="GO:0046872">
    <property type="term" value="F:metal ion binding"/>
    <property type="evidence" value="ECO:0007669"/>
    <property type="project" value="UniProtKB-KW"/>
</dbReference>
<keyword evidence="9" id="KW-0687">Ribonucleoprotein</keyword>
<feature type="domain" description="Radical SAM core" evidence="8">
    <location>
        <begin position="239"/>
        <end position="462"/>
    </location>
</feature>
<dbReference type="AlphaFoldDB" id="A0A2S9XWZ1"/>
<dbReference type="SUPFAM" id="SSF102114">
    <property type="entry name" value="Radical SAM enzymes"/>
    <property type="match status" value="1"/>
</dbReference>
<keyword evidence="2" id="KW-0489">Methyltransferase</keyword>
<dbReference type="SFLD" id="SFLDG01123">
    <property type="entry name" value="methyltransferase_(Class_B)"/>
    <property type="match status" value="1"/>
</dbReference>